<dbReference type="PANTHER" id="PTHR43756">
    <property type="entry name" value="CHOLINE MONOOXYGENASE, CHLOROPLASTIC"/>
    <property type="match status" value="1"/>
</dbReference>
<dbReference type="InterPro" id="IPR036922">
    <property type="entry name" value="Rieske_2Fe-2S_sf"/>
</dbReference>
<dbReference type="Gene3D" id="3.90.380.10">
    <property type="entry name" value="Naphthalene 1,2-dioxygenase Alpha Subunit, Chain A, domain 1"/>
    <property type="match status" value="2"/>
</dbReference>
<protein>
    <submittedName>
        <fullName evidence="9">(2Fe-2S)-binding protein</fullName>
    </submittedName>
</protein>
<feature type="domain" description="Rieske" evidence="8">
    <location>
        <begin position="54"/>
        <end position="164"/>
    </location>
</feature>
<evidence type="ECO:0000256" key="1">
    <source>
        <dbReference type="ARBA" id="ARBA00001962"/>
    </source>
</evidence>
<dbReference type="SUPFAM" id="SSF50022">
    <property type="entry name" value="ISP domain"/>
    <property type="match status" value="1"/>
</dbReference>
<evidence type="ECO:0000259" key="8">
    <source>
        <dbReference type="PROSITE" id="PS51296"/>
    </source>
</evidence>
<dbReference type="EMBL" id="JTDI01000006">
    <property type="protein sequence ID" value="KHK89888.1"/>
    <property type="molecule type" value="Genomic_DNA"/>
</dbReference>
<dbReference type="GO" id="GO:0016491">
    <property type="term" value="F:oxidoreductase activity"/>
    <property type="evidence" value="ECO:0007669"/>
    <property type="project" value="UniProtKB-KW"/>
</dbReference>
<dbReference type="InterPro" id="IPR015879">
    <property type="entry name" value="Ring_hydroxy_dOase_asu_C_dom"/>
</dbReference>
<evidence type="ECO:0000256" key="6">
    <source>
        <dbReference type="ARBA" id="ARBA00023014"/>
    </source>
</evidence>
<comment type="cofactor">
    <cofactor evidence="1">
        <name>Fe cation</name>
        <dbReference type="ChEBI" id="CHEBI:24875"/>
    </cofactor>
</comment>
<evidence type="ECO:0000256" key="4">
    <source>
        <dbReference type="ARBA" id="ARBA00023002"/>
    </source>
</evidence>
<dbReference type="RefSeq" id="WP_039287354.1">
    <property type="nucleotide sequence ID" value="NZ_JTDI01000006.1"/>
</dbReference>
<evidence type="ECO:0000256" key="7">
    <source>
        <dbReference type="SAM" id="MobiDB-lite"/>
    </source>
</evidence>
<dbReference type="Proteomes" id="UP000031057">
    <property type="component" value="Unassembled WGS sequence"/>
</dbReference>
<dbReference type="PANTHER" id="PTHR43756:SF5">
    <property type="entry name" value="CHOLINE MONOOXYGENASE, CHLOROPLASTIC"/>
    <property type="match status" value="1"/>
</dbReference>
<dbReference type="Pfam" id="PF00848">
    <property type="entry name" value="Ring_hydroxyl_A"/>
    <property type="match status" value="1"/>
</dbReference>
<dbReference type="InterPro" id="IPR001663">
    <property type="entry name" value="Rng_hydr_dOase-A"/>
</dbReference>
<accession>A0A0B1ZL31</accession>
<keyword evidence="10" id="KW-1185">Reference proteome</keyword>
<evidence type="ECO:0000256" key="3">
    <source>
        <dbReference type="ARBA" id="ARBA00022723"/>
    </source>
</evidence>
<keyword evidence="6" id="KW-0411">Iron-sulfur</keyword>
<reference evidence="9 10" key="1">
    <citation type="submission" date="2014-10" db="EMBL/GenBank/DDBJ databases">
        <title>Genome sequence of Novosphingobium malaysiense MUSC 273(T).</title>
        <authorList>
            <person name="Lee L.-H."/>
        </authorList>
    </citation>
    <scope>NUCLEOTIDE SEQUENCE [LARGE SCALE GENOMIC DNA]</scope>
    <source>
        <strain evidence="9 10">MUSC 273</strain>
    </source>
</reference>
<dbReference type="PROSITE" id="PS51296">
    <property type="entry name" value="RIESKE"/>
    <property type="match status" value="1"/>
</dbReference>
<keyword evidence="2" id="KW-0001">2Fe-2S</keyword>
<dbReference type="OrthoDB" id="7458380at2"/>
<name>A0A0B1ZL31_9SPHN</name>
<feature type="region of interest" description="Disordered" evidence="7">
    <location>
        <begin position="1"/>
        <end position="21"/>
    </location>
</feature>
<comment type="caution">
    <text evidence="9">The sequence shown here is derived from an EMBL/GenBank/DDBJ whole genome shotgun (WGS) entry which is preliminary data.</text>
</comment>
<dbReference type="SUPFAM" id="SSF55961">
    <property type="entry name" value="Bet v1-like"/>
    <property type="match status" value="1"/>
</dbReference>
<dbReference type="Pfam" id="PF00355">
    <property type="entry name" value="Rieske"/>
    <property type="match status" value="1"/>
</dbReference>
<dbReference type="CDD" id="cd03469">
    <property type="entry name" value="Rieske_RO_Alpha_N"/>
    <property type="match status" value="1"/>
</dbReference>
<evidence type="ECO:0000256" key="2">
    <source>
        <dbReference type="ARBA" id="ARBA00022714"/>
    </source>
</evidence>
<dbReference type="PRINTS" id="PR00090">
    <property type="entry name" value="RNGDIOXGNASE"/>
</dbReference>
<evidence type="ECO:0000256" key="5">
    <source>
        <dbReference type="ARBA" id="ARBA00023004"/>
    </source>
</evidence>
<dbReference type="Gene3D" id="2.20.25.10">
    <property type="match status" value="1"/>
</dbReference>
<keyword evidence="5" id="KW-0408">Iron</keyword>
<dbReference type="GO" id="GO:0005506">
    <property type="term" value="F:iron ion binding"/>
    <property type="evidence" value="ECO:0007669"/>
    <property type="project" value="InterPro"/>
</dbReference>
<keyword evidence="3" id="KW-0479">Metal-binding</keyword>
<dbReference type="CDD" id="cd08882">
    <property type="entry name" value="RHO_alpha_C_MupW-like"/>
    <property type="match status" value="1"/>
</dbReference>
<sequence>MATRYLDTPTKSDTYPTHPDAQFPKARGDAITGDRYYSKEFAEREWEHMWKRVWHVGGRESQLEETGDFIVHQFKHESVIMIRQEDGSVRAFFNVCRHRGNRLVNVEEGGVAKHLTCPYHNWKWNINGELDEVQDPEDFPQGNPCGKLRMKEVPCETWGGFVFFSFDPNALPLMEYLDPIPTLLANRDLRNWKRVVWLTLRVNTNWKFASDNFNESYHIPAVHPQFQPMIDDHYSTTIFEMYPNGHNRMIEKLQPSSRYETSVNVMPLWADVLKEWDLDPAEFEGRAQEARLALQQARRKLGPERGYHYMAQLSDDELTDQFHHTGFPNLTLTGTPEGLHMFRTEPDADDPNWSTFDYWYMVPEVEGMTEVPTIYGMRPFEEAEHQTELFGAEGQQIAQGDFLAQDLSLAVTQQQGLRSMGFEQAYLAEQETRISRFHEVINDYLEGRR</sequence>
<proteinExistence type="predicted"/>
<dbReference type="InterPro" id="IPR017941">
    <property type="entry name" value="Rieske_2Fe-2S"/>
</dbReference>
<evidence type="ECO:0000313" key="9">
    <source>
        <dbReference type="EMBL" id="KHK89888.1"/>
    </source>
</evidence>
<dbReference type="AlphaFoldDB" id="A0A0B1ZL31"/>
<keyword evidence="4" id="KW-0560">Oxidoreductase</keyword>
<dbReference type="GO" id="GO:0051537">
    <property type="term" value="F:2 iron, 2 sulfur cluster binding"/>
    <property type="evidence" value="ECO:0007669"/>
    <property type="project" value="UniProtKB-KW"/>
</dbReference>
<organism evidence="9 10">
    <name type="scientific">Novosphingobium malaysiense</name>
    <dbReference type="NCBI Taxonomy" id="1348853"/>
    <lineage>
        <taxon>Bacteria</taxon>
        <taxon>Pseudomonadati</taxon>
        <taxon>Pseudomonadota</taxon>
        <taxon>Alphaproteobacteria</taxon>
        <taxon>Sphingomonadales</taxon>
        <taxon>Sphingomonadaceae</taxon>
        <taxon>Novosphingobium</taxon>
    </lineage>
</organism>
<evidence type="ECO:0000313" key="10">
    <source>
        <dbReference type="Proteomes" id="UP000031057"/>
    </source>
</evidence>
<gene>
    <name evidence="9" type="ORF">LK12_18450</name>
</gene>
<dbReference type="STRING" id="1348853.LK12_18450"/>